<gene>
    <name evidence="1" type="ORF">PIB30_039117</name>
</gene>
<comment type="caution">
    <text evidence="1">The sequence shown here is derived from an EMBL/GenBank/DDBJ whole genome shotgun (WGS) entry which is preliminary data.</text>
</comment>
<dbReference type="Proteomes" id="UP001341840">
    <property type="component" value="Unassembled WGS sequence"/>
</dbReference>
<organism evidence="1 2">
    <name type="scientific">Stylosanthes scabra</name>
    <dbReference type="NCBI Taxonomy" id="79078"/>
    <lineage>
        <taxon>Eukaryota</taxon>
        <taxon>Viridiplantae</taxon>
        <taxon>Streptophyta</taxon>
        <taxon>Embryophyta</taxon>
        <taxon>Tracheophyta</taxon>
        <taxon>Spermatophyta</taxon>
        <taxon>Magnoliopsida</taxon>
        <taxon>eudicotyledons</taxon>
        <taxon>Gunneridae</taxon>
        <taxon>Pentapetalae</taxon>
        <taxon>rosids</taxon>
        <taxon>fabids</taxon>
        <taxon>Fabales</taxon>
        <taxon>Fabaceae</taxon>
        <taxon>Papilionoideae</taxon>
        <taxon>50 kb inversion clade</taxon>
        <taxon>dalbergioids sensu lato</taxon>
        <taxon>Dalbergieae</taxon>
        <taxon>Pterocarpus clade</taxon>
        <taxon>Stylosanthes</taxon>
    </lineage>
</organism>
<accession>A0ABU6REL7</accession>
<evidence type="ECO:0000313" key="1">
    <source>
        <dbReference type="EMBL" id="MED6122370.1"/>
    </source>
</evidence>
<dbReference type="EMBL" id="JASCZI010030413">
    <property type="protein sequence ID" value="MED6122370.1"/>
    <property type="molecule type" value="Genomic_DNA"/>
</dbReference>
<dbReference type="SUPFAM" id="SSF51445">
    <property type="entry name" value="(Trans)glycosidases"/>
    <property type="match status" value="1"/>
</dbReference>
<protein>
    <submittedName>
        <fullName evidence="1">Uncharacterized protein</fullName>
    </submittedName>
</protein>
<reference evidence="1 2" key="1">
    <citation type="journal article" date="2023" name="Plants (Basel)">
        <title>Bridging the Gap: Combining Genomics and Transcriptomics Approaches to Understand Stylosanthes scabra, an Orphan Legume from the Brazilian Caatinga.</title>
        <authorList>
            <person name="Ferreira-Neto J.R.C."/>
            <person name="da Silva M.D."/>
            <person name="Binneck E."/>
            <person name="de Melo N.F."/>
            <person name="da Silva R.H."/>
            <person name="de Melo A.L.T.M."/>
            <person name="Pandolfi V."/>
            <person name="Bustamante F.O."/>
            <person name="Brasileiro-Vidal A.C."/>
            <person name="Benko-Iseppon A.M."/>
        </authorList>
    </citation>
    <scope>NUCLEOTIDE SEQUENCE [LARGE SCALE GENOMIC DNA]</scope>
    <source>
        <tissue evidence="1">Leaves</tissue>
    </source>
</reference>
<proteinExistence type="predicted"/>
<sequence>MISPSCTYAAAPGRTSSPSLLLGPLPPLPSKSMSSPSFVDAVRAIAAATSFLGRDLWKPPPLQGAHGSRRLIVADGSGEGRFNAESEFRTSNRQGFSVRVVLRHTRRLASFRSNEGPHRFSKPNPEEKTTQMTLWSMAKSPLMYGGDLQKIDHATYDLITNPILVEINSFSSSNRKASELSHILH</sequence>
<dbReference type="Gene3D" id="3.20.20.70">
    <property type="entry name" value="Aldolase class I"/>
    <property type="match status" value="1"/>
</dbReference>
<dbReference type="InterPro" id="IPR013785">
    <property type="entry name" value="Aldolase_TIM"/>
</dbReference>
<keyword evidence="2" id="KW-1185">Reference proteome</keyword>
<evidence type="ECO:0000313" key="2">
    <source>
        <dbReference type="Proteomes" id="UP001341840"/>
    </source>
</evidence>
<name>A0ABU6REL7_9FABA</name>
<dbReference type="InterPro" id="IPR017853">
    <property type="entry name" value="GH"/>
</dbReference>